<evidence type="ECO:0000256" key="1">
    <source>
        <dbReference type="SAM" id="MobiDB-lite"/>
    </source>
</evidence>
<dbReference type="Proteomes" id="UP000027265">
    <property type="component" value="Unassembled WGS sequence"/>
</dbReference>
<evidence type="ECO:0000313" key="3">
    <source>
        <dbReference type="Proteomes" id="UP000027265"/>
    </source>
</evidence>
<dbReference type="EMBL" id="KL197742">
    <property type="protein sequence ID" value="KDQ52114.1"/>
    <property type="molecule type" value="Genomic_DNA"/>
</dbReference>
<dbReference type="InParanoid" id="A0A067PBH6"/>
<organism evidence="2 3">
    <name type="scientific">Jaapia argillacea MUCL 33604</name>
    <dbReference type="NCBI Taxonomy" id="933084"/>
    <lineage>
        <taxon>Eukaryota</taxon>
        <taxon>Fungi</taxon>
        <taxon>Dikarya</taxon>
        <taxon>Basidiomycota</taxon>
        <taxon>Agaricomycotina</taxon>
        <taxon>Agaricomycetes</taxon>
        <taxon>Agaricomycetidae</taxon>
        <taxon>Jaapiales</taxon>
        <taxon>Jaapiaceae</taxon>
        <taxon>Jaapia</taxon>
    </lineage>
</organism>
<reference evidence="3" key="1">
    <citation type="journal article" date="2014" name="Proc. Natl. Acad. Sci. U.S.A.">
        <title>Extensive sampling of basidiomycete genomes demonstrates inadequacy of the white-rot/brown-rot paradigm for wood decay fungi.</title>
        <authorList>
            <person name="Riley R."/>
            <person name="Salamov A.A."/>
            <person name="Brown D.W."/>
            <person name="Nagy L.G."/>
            <person name="Floudas D."/>
            <person name="Held B.W."/>
            <person name="Levasseur A."/>
            <person name="Lombard V."/>
            <person name="Morin E."/>
            <person name="Otillar R."/>
            <person name="Lindquist E.A."/>
            <person name="Sun H."/>
            <person name="LaButti K.M."/>
            <person name="Schmutz J."/>
            <person name="Jabbour D."/>
            <person name="Luo H."/>
            <person name="Baker S.E."/>
            <person name="Pisabarro A.G."/>
            <person name="Walton J.D."/>
            <person name="Blanchette R.A."/>
            <person name="Henrissat B."/>
            <person name="Martin F."/>
            <person name="Cullen D."/>
            <person name="Hibbett D.S."/>
            <person name="Grigoriev I.V."/>
        </authorList>
    </citation>
    <scope>NUCLEOTIDE SEQUENCE [LARGE SCALE GENOMIC DNA]</scope>
    <source>
        <strain evidence="3">MUCL 33604</strain>
    </source>
</reference>
<accession>A0A067PBH6</accession>
<proteinExistence type="predicted"/>
<feature type="region of interest" description="Disordered" evidence="1">
    <location>
        <begin position="93"/>
        <end position="128"/>
    </location>
</feature>
<dbReference type="AlphaFoldDB" id="A0A067PBH6"/>
<dbReference type="HOGENOM" id="CLU_1959896_0_0_1"/>
<keyword evidence="3" id="KW-1185">Reference proteome</keyword>
<sequence length="128" mass="14364">MAPSRLTLSLRPLKFVYLGFAVTREDGWMWADADVESVIYMAESDRCQLQNSYEGIFARFSPTVYPCLAEILRLLDRLNGLTIKTTRCKWVGRKSHNEDEERAEGEGSETEASGANDEEVEVGPQVGS</sequence>
<name>A0A067PBH6_9AGAM</name>
<feature type="compositionally biased region" description="Acidic residues" evidence="1">
    <location>
        <begin position="98"/>
        <end position="109"/>
    </location>
</feature>
<gene>
    <name evidence="2" type="ORF">JAAARDRAFT_198533</name>
</gene>
<evidence type="ECO:0000313" key="2">
    <source>
        <dbReference type="EMBL" id="KDQ52114.1"/>
    </source>
</evidence>
<protein>
    <submittedName>
        <fullName evidence="2">Uncharacterized protein</fullName>
    </submittedName>
</protein>